<feature type="domain" description="MacB-like periplasmic core" evidence="9">
    <location>
        <begin position="16"/>
        <end position="211"/>
    </location>
</feature>
<evidence type="ECO:0000256" key="3">
    <source>
        <dbReference type="ARBA" id="ARBA00022692"/>
    </source>
</evidence>
<feature type="transmembrane region" description="Helical" evidence="7">
    <location>
        <begin position="286"/>
        <end position="311"/>
    </location>
</feature>
<evidence type="ECO:0000259" key="8">
    <source>
        <dbReference type="Pfam" id="PF02687"/>
    </source>
</evidence>
<evidence type="ECO:0000256" key="7">
    <source>
        <dbReference type="SAM" id="Phobius"/>
    </source>
</evidence>
<evidence type="ECO:0000313" key="11">
    <source>
        <dbReference type="Proteomes" id="UP000604391"/>
    </source>
</evidence>
<proteinExistence type="inferred from homology"/>
<feature type="transmembrane region" description="Helical" evidence="7">
    <location>
        <begin position="331"/>
        <end position="352"/>
    </location>
</feature>
<evidence type="ECO:0000256" key="1">
    <source>
        <dbReference type="ARBA" id="ARBA00004651"/>
    </source>
</evidence>
<dbReference type="InterPro" id="IPR025857">
    <property type="entry name" value="MacB_PCD"/>
</dbReference>
<keyword evidence="4 7" id="KW-1133">Transmembrane helix</keyword>
<evidence type="ECO:0000256" key="2">
    <source>
        <dbReference type="ARBA" id="ARBA00022475"/>
    </source>
</evidence>
<dbReference type="PANTHER" id="PTHR30572">
    <property type="entry name" value="MEMBRANE COMPONENT OF TRANSPORTER-RELATED"/>
    <property type="match status" value="1"/>
</dbReference>
<keyword evidence="5 7" id="KW-0472">Membrane</keyword>
<evidence type="ECO:0000256" key="4">
    <source>
        <dbReference type="ARBA" id="ARBA00022989"/>
    </source>
</evidence>
<protein>
    <submittedName>
        <fullName evidence="10">ABC transporter permease</fullName>
    </submittedName>
</protein>
<feature type="domain" description="ABC3 transporter permease C-terminal" evidence="8">
    <location>
        <begin position="246"/>
        <end position="359"/>
    </location>
</feature>
<comment type="subcellular location">
    <subcellularLocation>
        <location evidence="1">Cell membrane</location>
        <topology evidence="1">Multi-pass membrane protein</topology>
    </subcellularLocation>
</comment>
<reference evidence="10 11" key="1">
    <citation type="journal article" name="Nat. Commun.">
        <title>Undinarchaeota illuminate DPANN phylogeny and the impact of gene transfer on archaeal evolution.</title>
        <authorList>
            <person name="Dombrowski N."/>
            <person name="Williams T.A."/>
            <person name="Sun J."/>
            <person name="Woodcroft B.J."/>
            <person name="Lee J.H."/>
            <person name="Minh B.Q."/>
            <person name="Rinke C."/>
            <person name="Spang A."/>
        </authorList>
    </citation>
    <scope>NUCLEOTIDE SEQUENCE [LARGE SCALE GENOMIC DNA]</scope>
    <source>
        <strain evidence="10">MAG_bin17</strain>
    </source>
</reference>
<dbReference type="EMBL" id="DVAD01000013">
    <property type="protein sequence ID" value="HIJ99612.1"/>
    <property type="molecule type" value="Genomic_DNA"/>
</dbReference>
<dbReference type="Pfam" id="PF12704">
    <property type="entry name" value="MacB_PCD"/>
    <property type="match status" value="1"/>
</dbReference>
<feature type="transmembrane region" description="Helical" evidence="7">
    <location>
        <begin position="16"/>
        <end position="36"/>
    </location>
</feature>
<dbReference type="InterPro" id="IPR003838">
    <property type="entry name" value="ABC3_permease_C"/>
</dbReference>
<dbReference type="InterPro" id="IPR050250">
    <property type="entry name" value="Macrolide_Exporter_MacB"/>
</dbReference>
<sequence>MIDLALKDLRSHRMRTFLTILGIVIGITTIVSLGSISSGINSLVEGQLNIVSGKIVVTQHGAEPASGPPSGKVSTDIVDEIRQISGVEEVAGMRLEHWGDFMINGAELDKRDSIGLGQVELEEGDWAEVGAYEVTMGYHAKEQYDLNLGDSISVEGVDLRVVGHLEEVGGFMDFGLITSWVILDEIFEDGDFFTIVFVKPQDLSISKEISEKIKEEFPELSVETTESASENARESLAQIRLITFGIGFIATIVAMFGIINTMIMSVHEKRRQIGIMKAIGATKRQIVTRFFEESIIMGLVGSFVGLFFGYLGTSALNVQIGMKMARVTPGLVAFSVIFAMSITIIATIYPAIKAMKVDPISAIRGN</sequence>
<name>A0A832V0K7_9ARCH</name>
<comment type="caution">
    <text evidence="10">The sequence shown here is derived from an EMBL/GenBank/DDBJ whole genome shotgun (WGS) entry which is preliminary data.</text>
</comment>
<accession>A0A832V0K7</accession>
<keyword evidence="2" id="KW-1003">Cell membrane</keyword>
<feature type="transmembrane region" description="Helical" evidence="7">
    <location>
        <begin position="241"/>
        <end position="266"/>
    </location>
</feature>
<dbReference type="PANTHER" id="PTHR30572:SF4">
    <property type="entry name" value="ABC TRANSPORTER PERMEASE YTRF"/>
    <property type="match status" value="1"/>
</dbReference>
<comment type="similarity">
    <text evidence="6">Belongs to the ABC-4 integral membrane protein family.</text>
</comment>
<dbReference type="Pfam" id="PF02687">
    <property type="entry name" value="FtsX"/>
    <property type="match status" value="1"/>
</dbReference>
<dbReference type="Proteomes" id="UP000604391">
    <property type="component" value="Unassembled WGS sequence"/>
</dbReference>
<organism evidence="10 11">
    <name type="scientific">Candidatus Undinarchaeum marinum</name>
    <dbReference type="NCBI Taxonomy" id="2756141"/>
    <lineage>
        <taxon>Archaea</taxon>
        <taxon>Candidatus Undinarchaeota</taxon>
        <taxon>Candidatus Undinarchaeia</taxon>
        <taxon>Candidatus Undinarchaeales</taxon>
        <taxon>Candidatus Undinarchaeaceae</taxon>
        <taxon>Candidatus Undinarchaeum</taxon>
    </lineage>
</organism>
<evidence type="ECO:0000259" key="9">
    <source>
        <dbReference type="Pfam" id="PF12704"/>
    </source>
</evidence>
<evidence type="ECO:0000256" key="5">
    <source>
        <dbReference type="ARBA" id="ARBA00023136"/>
    </source>
</evidence>
<evidence type="ECO:0000256" key="6">
    <source>
        <dbReference type="ARBA" id="ARBA00038076"/>
    </source>
</evidence>
<keyword evidence="11" id="KW-1185">Reference proteome</keyword>
<dbReference type="AlphaFoldDB" id="A0A832V0K7"/>
<gene>
    <name evidence="10" type="ORF">H1011_02195</name>
</gene>
<evidence type="ECO:0000313" key="10">
    <source>
        <dbReference type="EMBL" id="HIJ99612.1"/>
    </source>
</evidence>
<dbReference type="GO" id="GO:0022857">
    <property type="term" value="F:transmembrane transporter activity"/>
    <property type="evidence" value="ECO:0007669"/>
    <property type="project" value="TreeGrafter"/>
</dbReference>
<dbReference type="GO" id="GO:0005886">
    <property type="term" value="C:plasma membrane"/>
    <property type="evidence" value="ECO:0007669"/>
    <property type="project" value="UniProtKB-SubCell"/>
</dbReference>
<keyword evidence="3 7" id="KW-0812">Transmembrane</keyword>